<dbReference type="GO" id="GO:0003700">
    <property type="term" value="F:DNA-binding transcription factor activity"/>
    <property type="evidence" value="ECO:0007669"/>
    <property type="project" value="InterPro"/>
</dbReference>
<dbReference type="Pfam" id="PF00010">
    <property type="entry name" value="HLH"/>
    <property type="match status" value="1"/>
</dbReference>
<feature type="domain" description="PAS" evidence="6">
    <location>
        <begin position="276"/>
        <end position="325"/>
    </location>
</feature>
<keyword evidence="9" id="KW-1185">Reference proteome</keyword>
<dbReference type="GO" id="GO:0046983">
    <property type="term" value="F:protein dimerization activity"/>
    <property type="evidence" value="ECO:0007669"/>
    <property type="project" value="InterPro"/>
</dbReference>
<dbReference type="InterPro" id="IPR050933">
    <property type="entry name" value="Circadian_TF"/>
</dbReference>
<evidence type="ECO:0000256" key="5">
    <source>
        <dbReference type="ARBA" id="ARBA00023242"/>
    </source>
</evidence>
<dbReference type="SUPFAM" id="SSF55785">
    <property type="entry name" value="PYP-like sensor domain (PAS domain)"/>
    <property type="match status" value="2"/>
</dbReference>
<dbReference type="InterPro" id="IPR000014">
    <property type="entry name" value="PAS"/>
</dbReference>
<dbReference type="SMART" id="SM00353">
    <property type="entry name" value="HLH"/>
    <property type="match status" value="1"/>
</dbReference>
<dbReference type="PROSITE" id="PS50888">
    <property type="entry name" value="BHLH"/>
    <property type="match status" value="1"/>
</dbReference>
<dbReference type="InterPro" id="IPR001067">
    <property type="entry name" value="Nuc_translocat"/>
</dbReference>
<dbReference type="Gene3D" id="4.10.280.10">
    <property type="entry name" value="Helix-loop-helix DNA-binding domain"/>
    <property type="match status" value="1"/>
</dbReference>
<dbReference type="PROSITE" id="PS50112">
    <property type="entry name" value="PAS"/>
    <property type="match status" value="1"/>
</dbReference>
<keyword evidence="1" id="KW-0677">Repeat</keyword>
<accession>A0A6G0J0G5</accession>
<evidence type="ECO:0000256" key="3">
    <source>
        <dbReference type="ARBA" id="ARBA00023125"/>
    </source>
</evidence>
<evidence type="ECO:0000256" key="2">
    <source>
        <dbReference type="ARBA" id="ARBA00023015"/>
    </source>
</evidence>
<dbReference type="EMBL" id="REGW02000004">
    <property type="protein sequence ID" value="KAE8297031.1"/>
    <property type="molecule type" value="Genomic_DNA"/>
</dbReference>
<keyword evidence="3" id="KW-0238">DNA-binding</keyword>
<protein>
    <submittedName>
        <fullName evidence="8">Aryl hydrocarbon receptor nuclear translocator-like protein 1 Brain and muscle ARNT-like 1</fullName>
    </submittedName>
</protein>
<proteinExistence type="predicted"/>
<feature type="domain" description="BHLH" evidence="7">
    <location>
        <begin position="36"/>
        <end position="87"/>
    </location>
</feature>
<dbReference type="CDD" id="cd00130">
    <property type="entry name" value="PAS"/>
    <property type="match status" value="2"/>
</dbReference>
<name>A0A6G0J0G5_LARCR</name>
<dbReference type="GO" id="GO:0003677">
    <property type="term" value="F:DNA binding"/>
    <property type="evidence" value="ECO:0007669"/>
    <property type="project" value="UniProtKB-KW"/>
</dbReference>
<evidence type="ECO:0000256" key="4">
    <source>
        <dbReference type="ARBA" id="ARBA00023163"/>
    </source>
</evidence>
<gene>
    <name evidence="8" type="ORF">D5F01_LYC03644</name>
</gene>
<dbReference type="AlphaFoldDB" id="A0A6G0J0G5"/>
<dbReference type="PANTHER" id="PTHR23042">
    <property type="entry name" value="CIRCADIAN PROTEIN CLOCK/ARNT/BMAL/PAS"/>
    <property type="match status" value="1"/>
</dbReference>
<keyword evidence="4" id="KW-0804">Transcription</keyword>
<dbReference type="Proteomes" id="UP000424527">
    <property type="component" value="Unassembled WGS sequence"/>
</dbReference>
<dbReference type="GO" id="GO:0005634">
    <property type="term" value="C:nucleus"/>
    <property type="evidence" value="ECO:0007669"/>
    <property type="project" value="InterPro"/>
</dbReference>
<dbReference type="InterPro" id="IPR011598">
    <property type="entry name" value="bHLH_dom"/>
</dbReference>
<dbReference type="SMART" id="SM00091">
    <property type="entry name" value="PAS"/>
    <property type="match status" value="2"/>
</dbReference>
<keyword evidence="5" id="KW-0539">Nucleus</keyword>
<dbReference type="Pfam" id="PF14598">
    <property type="entry name" value="PAS_11"/>
    <property type="match status" value="1"/>
</dbReference>
<dbReference type="Gene3D" id="3.30.450.20">
    <property type="entry name" value="PAS domain"/>
    <property type="match status" value="2"/>
</dbReference>
<dbReference type="SUPFAM" id="SSF47459">
    <property type="entry name" value="HLH, helix-loop-helix DNA-binding domain"/>
    <property type="match status" value="1"/>
</dbReference>
<dbReference type="GO" id="GO:0005737">
    <property type="term" value="C:cytoplasm"/>
    <property type="evidence" value="ECO:0007669"/>
    <property type="project" value="InterPro"/>
</dbReference>
<evidence type="ECO:0000259" key="6">
    <source>
        <dbReference type="PROSITE" id="PS50112"/>
    </source>
</evidence>
<evidence type="ECO:0000259" key="7">
    <source>
        <dbReference type="PROSITE" id="PS50888"/>
    </source>
</evidence>
<dbReference type="InterPro" id="IPR036638">
    <property type="entry name" value="HLH_DNA-bd_sf"/>
</dbReference>
<keyword evidence="2" id="KW-0805">Transcription regulation</keyword>
<evidence type="ECO:0000313" key="8">
    <source>
        <dbReference type="EMBL" id="KAE8297031.1"/>
    </source>
</evidence>
<dbReference type="GO" id="GO:0005667">
    <property type="term" value="C:transcription regulator complex"/>
    <property type="evidence" value="ECO:0007669"/>
    <property type="project" value="InterPro"/>
</dbReference>
<organism evidence="8 9">
    <name type="scientific">Larimichthys crocea</name>
    <name type="common">Large yellow croaker</name>
    <name type="synonym">Pseudosciaena crocea</name>
    <dbReference type="NCBI Taxonomy" id="215358"/>
    <lineage>
        <taxon>Eukaryota</taxon>
        <taxon>Metazoa</taxon>
        <taxon>Chordata</taxon>
        <taxon>Craniata</taxon>
        <taxon>Vertebrata</taxon>
        <taxon>Euteleostomi</taxon>
        <taxon>Actinopterygii</taxon>
        <taxon>Neopterygii</taxon>
        <taxon>Teleostei</taxon>
        <taxon>Neoteleostei</taxon>
        <taxon>Acanthomorphata</taxon>
        <taxon>Eupercaria</taxon>
        <taxon>Sciaenidae</taxon>
        <taxon>Larimichthys</taxon>
    </lineage>
</organism>
<dbReference type="InterPro" id="IPR035965">
    <property type="entry name" value="PAS-like_dom_sf"/>
</dbReference>
<keyword evidence="8" id="KW-0675">Receptor</keyword>
<evidence type="ECO:0000256" key="1">
    <source>
        <dbReference type="ARBA" id="ARBA00022737"/>
    </source>
</evidence>
<dbReference type="PRINTS" id="PR00785">
    <property type="entry name" value="NCTRNSLOCATR"/>
</dbReference>
<sequence length="396" mass="44328">MDVSSSTSRFVSNRISSSTDATSKNFSLKIKGSSTIYPRTHSQTEKRRRDKMNSFIDELASLVPYAKSRKLDKLSVLRMAVQHIKMLRGSAGNRYAEVNHKPAFLPDEELKHLLQRNDLIGQSLFDYLHPKDIGKVKEQLSSVVTILREKIIDAKSGSLVKTDGNAHSLRLCSGVRRSFFCRMKCNRSMEDEAFLSSCLKKNADRKGFCTIHSTGYLKSWSPTEVDLDENNEPDNEGCNLSCLVAVGRLHPHTVSQPVQSHVKVKPMEFVSRHAIDGKFVFVDQRATAILAYLPQELLGTSFYEYFHEDDIAHLAECHRQVIRMDMSTMISEGQKAVSSVASAALGSQVDVWTEKDRDNQAHDYRTTQDVTTSAQAAEDVLEALVAGQDVYAESCA</sequence>
<reference evidence="8 9" key="1">
    <citation type="submission" date="2019-07" db="EMBL/GenBank/DDBJ databases">
        <title>Chromosome genome assembly for large yellow croaker.</title>
        <authorList>
            <person name="Xiao S."/>
        </authorList>
    </citation>
    <scope>NUCLEOTIDE SEQUENCE [LARGE SCALE GENOMIC DNA]</scope>
    <source>
        <strain evidence="8">JMULYC20181020</strain>
        <tissue evidence="8">Muscle</tissue>
    </source>
</reference>
<evidence type="ECO:0000313" key="9">
    <source>
        <dbReference type="Proteomes" id="UP000424527"/>
    </source>
</evidence>
<comment type="caution">
    <text evidence="8">The sequence shown here is derived from an EMBL/GenBank/DDBJ whole genome shotgun (WGS) entry which is preliminary data.</text>
</comment>